<dbReference type="GO" id="GO:0005886">
    <property type="term" value="C:plasma membrane"/>
    <property type="evidence" value="ECO:0007669"/>
    <property type="project" value="TreeGrafter"/>
</dbReference>
<keyword evidence="2" id="KW-1185">Reference proteome</keyword>
<accession>A0AAV7W2M4</accession>
<name>A0AAV7W2M4_PLEWA</name>
<dbReference type="Proteomes" id="UP001066276">
    <property type="component" value="Chromosome 1_2"/>
</dbReference>
<dbReference type="PANTHER" id="PTHR35069:SF1">
    <property type="entry name" value="CILIA- AND FLAGELLA-ASSOCIATED PROTEIN 95"/>
    <property type="match status" value="1"/>
</dbReference>
<reference evidence="1" key="1">
    <citation type="journal article" date="2022" name="bioRxiv">
        <title>Sequencing and chromosome-scale assembly of the giantPleurodeles waltlgenome.</title>
        <authorList>
            <person name="Brown T."/>
            <person name="Elewa A."/>
            <person name="Iarovenko S."/>
            <person name="Subramanian E."/>
            <person name="Araus A.J."/>
            <person name="Petzold A."/>
            <person name="Susuki M."/>
            <person name="Suzuki K.-i.T."/>
            <person name="Hayashi T."/>
            <person name="Toyoda A."/>
            <person name="Oliveira C."/>
            <person name="Osipova E."/>
            <person name="Leigh N.D."/>
            <person name="Simon A."/>
            <person name="Yun M.H."/>
        </authorList>
    </citation>
    <scope>NUCLEOTIDE SEQUENCE</scope>
    <source>
        <strain evidence="1">20211129_DDA</strain>
        <tissue evidence="1">Liver</tissue>
    </source>
</reference>
<dbReference type="AlphaFoldDB" id="A0AAV7W2M4"/>
<sequence length="219" mass="25487">MEEELEYFPRAYLQEVKGSLTLRSNHLDYGKATLVYNWHESRQADPKDYDVMEAPACRRDLRRSAYNRFGTTKDEDWKTTTEEQLSQICLKKNYLQRDIPKYLITADNIDSAITQRETCRPERGYGAVLPRHHPDHRKMYLKTTYNDAYVPPCRYIPTLLDRGVSAPPAAHKICHSQFVDTACCKRCGINTWQDESGLYANREIKQSICKRTDPIAPCM</sequence>
<gene>
    <name evidence="1" type="ORF">NDU88_002304</name>
</gene>
<dbReference type="PANTHER" id="PTHR35069">
    <property type="entry name" value="PROTEIN C9ORF135"/>
    <property type="match status" value="1"/>
</dbReference>
<comment type="caution">
    <text evidence="1">The sequence shown here is derived from an EMBL/GenBank/DDBJ whole genome shotgun (WGS) entry which is preliminary data.</text>
</comment>
<dbReference type="EMBL" id="JANPWB010000002">
    <property type="protein sequence ID" value="KAJ1206911.1"/>
    <property type="molecule type" value="Genomic_DNA"/>
</dbReference>
<dbReference type="InterPro" id="IPR027905">
    <property type="entry name" value="CFAP95"/>
</dbReference>
<proteinExistence type="predicted"/>
<dbReference type="Pfam" id="PF15139">
    <property type="entry name" value="CFAP95"/>
    <property type="match status" value="1"/>
</dbReference>
<evidence type="ECO:0000313" key="1">
    <source>
        <dbReference type="EMBL" id="KAJ1206911.1"/>
    </source>
</evidence>
<organism evidence="1 2">
    <name type="scientific">Pleurodeles waltl</name>
    <name type="common">Iberian ribbed newt</name>
    <dbReference type="NCBI Taxonomy" id="8319"/>
    <lineage>
        <taxon>Eukaryota</taxon>
        <taxon>Metazoa</taxon>
        <taxon>Chordata</taxon>
        <taxon>Craniata</taxon>
        <taxon>Vertebrata</taxon>
        <taxon>Euteleostomi</taxon>
        <taxon>Amphibia</taxon>
        <taxon>Batrachia</taxon>
        <taxon>Caudata</taxon>
        <taxon>Salamandroidea</taxon>
        <taxon>Salamandridae</taxon>
        <taxon>Pleurodelinae</taxon>
        <taxon>Pleurodeles</taxon>
    </lineage>
</organism>
<protein>
    <submittedName>
        <fullName evidence="1">Uncharacterized protein</fullName>
    </submittedName>
</protein>
<evidence type="ECO:0000313" key="2">
    <source>
        <dbReference type="Proteomes" id="UP001066276"/>
    </source>
</evidence>